<accession>A0A670YBI4</accession>
<evidence type="ECO:0000313" key="4">
    <source>
        <dbReference type="Proteomes" id="UP000472273"/>
    </source>
</evidence>
<evidence type="ECO:0000313" key="3">
    <source>
        <dbReference type="Ensembl" id="ENSPTXP00000008383.1"/>
    </source>
</evidence>
<keyword evidence="4" id="KW-1185">Reference proteome</keyword>
<dbReference type="Pfam" id="PF05477">
    <property type="entry name" value="SURF2"/>
    <property type="match status" value="1"/>
</dbReference>
<dbReference type="GeneTree" id="ENSGT00390000016800"/>
<dbReference type="PANTHER" id="PTHR34348">
    <property type="entry name" value="SURFEIT LOCUS PROTEIN 2"/>
    <property type="match status" value="1"/>
</dbReference>
<organism evidence="3 4">
    <name type="scientific">Pseudonaja textilis</name>
    <name type="common">Eastern brown snake</name>
    <dbReference type="NCBI Taxonomy" id="8673"/>
    <lineage>
        <taxon>Eukaryota</taxon>
        <taxon>Metazoa</taxon>
        <taxon>Chordata</taxon>
        <taxon>Craniata</taxon>
        <taxon>Vertebrata</taxon>
        <taxon>Euteleostomi</taxon>
        <taxon>Lepidosauria</taxon>
        <taxon>Squamata</taxon>
        <taxon>Bifurcata</taxon>
        <taxon>Unidentata</taxon>
        <taxon>Episquamata</taxon>
        <taxon>Toxicofera</taxon>
        <taxon>Serpentes</taxon>
        <taxon>Colubroidea</taxon>
        <taxon>Elapidae</taxon>
        <taxon>Hydrophiinae</taxon>
        <taxon>Pseudonaja</taxon>
    </lineage>
</organism>
<name>A0A670YBI4_PSETE</name>
<dbReference type="PANTHER" id="PTHR34348:SF1">
    <property type="entry name" value="SURFEIT LOCUS PROTEIN 2"/>
    <property type="match status" value="1"/>
</dbReference>
<dbReference type="InterPro" id="IPR008833">
    <property type="entry name" value="Surf2"/>
</dbReference>
<evidence type="ECO:0000256" key="2">
    <source>
        <dbReference type="SAM" id="SignalP"/>
    </source>
</evidence>
<proteinExistence type="predicted"/>
<dbReference type="Proteomes" id="UP000472273">
    <property type="component" value="Unplaced"/>
</dbReference>
<reference evidence="3" key="1">
    <citation type="submission" date="2025-08" db="UniProtKB">
        <authorList>
            <consortium name="Ensembl"/>
        </authorList>
    </citation>
    <scope>IDENTIFICATION</scope>
</reference>
<reference evidence="3" key="2">
    <citation type="submission" date="2025-09" db="UniProtKB">
        <authorList>
            <consortium name="Ensembl"/>
        </authorList>
    </citation>
    <scope>IDENTIFICATION</scope>
</reference>
<feature type="compositionally biased region" description="Basic and acidic residues" evidence="1">
    <location>
        <begin position="126"/>
        <end position="137"/>
    </location>
</feature>
<dbReference type="AlphaFoldDB" id="A0A670YBI4"/>
<evidence type="ECO:0000256" key="1">
    <source>
        <dbReference type="SAM" id="MobiDB-lite"/>
    </source>
</evidence>
<protein>
    <recommendedName>
        <fullName evidence="5">Surfeit 2</fullName>
    </recommendedName>
</protein>
<evidence type="ECO:0008006" key="5">
    <source>
        <dbReference type="Google" id="ProtNLM"/>
    </source>
</evidence>
<feature type="region of interest" description="Disordered" evidence="1">
    <location>
        <begin position="122"/>
        <end position="159"/>
    </location>
</feature>
<feature type="signal peptide" evidence="2">
    <location>
        <begin position="1"/>
        <end position="19"/>
    </location>
</feature>
<sequence>MAPFESVFIFPAFLFQVRCTLTGHELPCRLPELQAFTAGKRYLRLSKTSEVLDYSEYEPHIVPSTKNPNQLFCKLTLRHLNKIPEHVLRHVRGRRYQKALRRYEECQKEGLEYVPASLLHKRRRPRQETDNGLCERRGKPKGAFWEPPASDEGGSETDDSLSDLYPAGLGFAVSLCPPHSVSLPVTSVVILKGKPIFLSSCERAFFTKVKNVLNDKRGKKIPALCTCLPSWAENLYSIRLFSPTFNLLLIDL</sequence>
<dbReference type="Ensembl" id="ENSPTXT00000008673.1">
    <property type="protein sequence ID" value="ENSPTXP00000008383.1"/>
    <property type="gene ID" value="ENSPTXG00000006061.1"/>
</dbReference>
<feature type="chain" id="PRO_5025441087" description="Surfeit 2" evidence="2">
    <location>
        <begin position="20"/>
        <end position="252"/>
    </location>
</feature>
<keyword evidence="2" id="KW-0732">Signal</keyword>